<dbReference type="AlphaFoldDB" id="A0A090AR44"/>
<protein>
    <submittedName>
        <fullName evidence="12">Bacterial type II and III secretion system protein</fullName>
    </submittedName>
</protein>
<dbReference type="InterPro" id="IPR001775">
    <property type="entry name" value="GspD/PilQ"/>
</dbReference>
<dbReference type="PRINTS" id="PR01032">
    <property type="entry name" value="PHAGEIV"/>
</dbReference>
<dbReference type="Proteomes" id="UP000031623">
    <property type="component" value="Chromosome"/>
</dbReference>
<dbReference type="InterPro" id="IPR038591">
    <property type="entry name" value="NolW-like_sf"/>
</dbReference>
<keyword evidence="3 8" id="KW-0813">Transport</keyword>
<keyword evidence="5" id="KW-0653">Protein transport</keyword>
<dbReference type="PANTHER" id="PTHR30604:SF1">
    <property type="entry name" value="DNA UTILIZATION PROTEIN HOFQ"/>
    <property type="match status" value="1"/>
</dbReference>
<keyword evidence="6" id="KW-0472">Membrane</keyword>
<dbReference type="Gene3D" id="3.30.1370.130">
    <property type="match status" value="1"/>
</dbReference>
<dbReference type="PANTHER" id="PTHR30604">
    <property type="entry name" value="PROTEIN TRANSPORT PROTEIN HOFQ"/>
    <property type="match status" value="1"/>
</dbReference>
<dbReference type="PRINTS" id="PR00811">
    <property type="entry name" value="BCTERIALGSPD"/>
</dbReference>
<evidence type="ECO:0000256" key="5">
    <source>
        <dbReference type="ARBA" id="ARBA00022927"/>
    </source>
</evidence>
<name>A0A090AR44_9GAMM</name>
<dbReference type="EMBL" id="AP014633">
    <property type="protein sequence ID" value="BAP58230.1"/>
    <property type="molecule type" value="Genomic_DNA"/>
</dbReference>
<feature type="compositionally biased region" description="Polar residues" evidence="9">
    <location>
        <begin position="148"/>
        <end position="158"/>
    </location>
</feature>
<keyword evidence="13" id="KW-1185">Reference proteome</keyword>
<evidence type="ECO:0000313" key="13">
    <source>
        <dbReference type="Proteomes" id="UP000031623"/>
    </source>
</evidence>
<dbReference type="OrthoDB" id="9775455at2"/>
<evidence type="ECO:0000313" key="12">
    <source>
        <dbReference type="EMBL" id="BAP58230.1"/>
    </source>
</evidence>
<comment type="similarity">
    <text evidence="2">Belongs to the bacterial secretin family. PilQ subfamily.</text>
</comment>
<evidence type="ECO:0000256" key="7">
    <source>
        <dbReference type="ARBA" id="ARBA00023237"/>
    </source>
</evidence>
<organism evidence="12 13">
    <name type="scientific">Thioploca ingrica</name>
    <dbReference type="NCBI Taxonomy" id="40754"/>
    <lineage>
        <taxon>Bacteria</taxon>
        <taxon>Pseudomonadati</taxon>
        <taxon>Pseudomonadota</taxon>
        <taxon>Gammaproteobacteria</taxon>
        <taxon>Thiotrichales</taxon>
        <taxon>Thiotrichaceae</taxon>
        <taxon>Thioploca</taxon>
    </lineage>
</organism>
<keyword evidence="4 10" id="KW-0732">Signal</keyword>
<dbReference type="Gene3D" id="2.60.40.3500">
    <property type="match status" value="1"/>
</dbReference>
<dbReference type="GO" id="GO:0009279">
    <property type="term" value="C:cell outer membrane"/>
    <property type="evidence" value="ECO:0007669"/>
    <property type="project" value="UniProtKB-SubCell"/>
</dbReference>
<dbReference type="Pfam" id="PF00263">
    <property type="entry name" value="Secretin"/>
    <property type="match status" value="1"/>
</dbReference>
<evidence type="ECO:0000259" key="11">
    <source>
        <dbReference type="SMART" id="SM00965"/>
    </source>
</evidence>
<dbReference type="KEGG" id="tig:THII_3933"/>
<proteinExistence type="inferred from homology"/>
<evidence type="ECO:0000256" key="8">
    <source>
        <dbReference type="RuleBase" id="RU004004"/>
    </source>
</evidence>
<evidence type="ECO:0000256" key="1">
    <source>
        <dbReference type="ARBA" id="ARBA00004442"/>
    </source>
</evidence>
<dbReference type="SMART" id="SM00965">
    <property type="entry name" value="STN"/>
    <property type="match status" value="1"/>
</dbReference>
<dbReference type="Gene3D" id="3.30.1370.120">
    <property type="match status" value="1"/>
</dbReference>
<gene>
    <name evidence="12" type="ORF">THII_3933</name>
</gene>
<dbReference type="GO" id="GO:0009306">
    <property type="term" value="P:protein secretion"/>
    <property type="evidence" value="ECO:0007669"/>
    <property type="project" value="InterPro"/>
</dbReference>
<keyword evidence="7" id="KW-0998">Cell outer membrane</keyword>
<dbReference type="Pfam" id="PF03958">
    <property type="entry name" value="Secretin_N"/>
    <property type="match status" value="1"/>
</dbReference>
<evidence type="ECO:0000256" key="9">
    <source>
        <dbReference type="SAM" id="MobiDB-lite"/>
    </source>
</evidence>
<comment type="subcellular location">
    <subcellularLocation>
        <location evidence="1 8">Cell outer membrane</location>
    </subcellularLocation>
</comment>
<dbReference type="InterPro" id="IPR004846">
    <property type="entry name" value="T2SS/T3SS_dom"/>
</dbReference>
<dbReference type="InterPro" id="IPR004845">
    <property type="entry name" value="T2SS_GspD_CS"/>
</dbReference>
<dbReference type="InterPro" id="IPR005644">
    <property type="entry name" value="NolW-like"/>
</dbReference>
<dbReference type="InterPro" id="IPR013355">
    <property type="entry name" value="Pilus_4_PilQ"/>
</dbReference>
<feature type="signal peptide" evidence="10">
    <location>
        <begin position="1"/>
        <end position="26"/>
    </location>
</feature>
<dbReference type="Pfam" id="PF11741">
    <property type="entry name" value="AMIN"/>
    <property type="match status" value="2"/>
</dbReference>
<dbReference type="STRING" id="40754.THII_3933"/>
<dbReference type="InterPro" id="IPR011662">
    <property type="entry name" value="Secretin/TonB_short_N"/>
</dbReference>
<evidence type="ECO:0000256" key="2">
    <source>
        <dbReference type="ARBA" id="ARBA00006304"/>
    </source>
</evidence>
<accession>A0A090AR44</accession>
<evidence type="ECO:0000256" key="4">
    <source>
        <dbReference type="ARBA" id="ARBA00022729"/>
    </source>
</evidence>
<dbReference type="HOGENOM" id="CLU_006756_0_2_6"/>
<feature type="region of interest" description="Disordered" evidence="9">
    <location>
        <begin position="138"/>
        <end position="169"/>
    </location>
</feature>
<evidence type="ECO:0000256" key="3">
    <source>
        <dbReference type="ARBA" id="ARBA00022448"/>
    </source>
</evidence>
<evidence type="ECO:0000256" key="10">
    <source>
        <dbReference type="SAM" id="SignalP"/>
    </source>
</evidence>
<sequence>MKTITLCFSKKMTLAWLLLLSPLAMAVNGSNRLEQMDFSTLPGNRVQVQLTFAELAQNPISFSTDNPARIVLDFPNTALGLRKKSQPIGVGVVQGASAVETEDRSRVVVNLVRMVPFNIEVMGKRILVALDNQGSQTLVSSPDKASDLTESNLTTQAVSPRPKAPVKSMEPQIQNIEFRRTNEGAGRVEITLSDPTIEVDIQQEGENVVVKFTNAQLSSRLDRRLDVVDFSTPISFIDTFPVGADVRMNITISNKAEYHAYQTDNIYVVEVNEKIELPKEEETKIEERTYEGQLVSFNFQNIDVRAALSLLFDLPGVNFNMVAGDNVGGNITLRLKNIPWDQALDIILEARGLGMRKVGNVVMVDLKENIDKRKQTELESQKKIKELEPLRTEFITINYAKADDLEKLLKTAGQHSFLSDRGNVSVDKRTNTLIIQDTIAKIAEIRQLITSLDTPVRQVLIESRIVIASSDFSRDLGVKFGYSANEALGHSNGVVFGGKTPGDTTFSGNTGFNSGNTETRGPENYIVSLPALGSSGTPASVGLAIGKIGSYLLQLELSAMQNENKGEVVSNPRVITGNQQEAVITQGTEIGYVPQVTGIGAPAQAQFKQATLELKVTPQITPDDRINLDLAVKKDSQLGSLLGIPSIATRSVKTNVLVDNGETIILGGVYEKDASNTLTRVPFLSDLPLVGNLFKSRSNQEKQSELLIFITPKILKETT</sequence>
<evidence type="ECO:0000256" key="6">
    <source>
        <dbReference type="ARBA" id="ARBA00023136"/>
    </source>
</evidence>
<feature type="chain" id="PRO_5001852833" evidence="10">
    <location>
        <begin position="27"/>
        <end position="719"/>
    </location>
</feature>
<dbReference type="Gene3D" id="2.60.40.3470">
    <property type="match status" value="1"/>
</dbReference>
<dbReference type="NCBIfam" id="TIGR02515">
    <property type="entry name" value="IV_pilus_PilQ"/>
    <property type="match status" value="1"/>
</dbReference>
<feature type="domain" description="Secretin/TonB short N-terminal" evidence="11">
    <location>
        <begin position="319"/>
        <end position="367"/>
    </location>
</feature>
<dbReference type="InterPro" id="IPR051808">
    <property type="entry name" value="Type_IV_pilus_biogenesis"/>
</dbReference>
<reference evidence="12 13" key="1">
    <citation type="journal article" date="2014" name="ISME J.">
        <title>Ecophysiology of Thioploca ingrica as revealed by the complete genome sequence supplemented with proteomic evidence.</title>
        <authorList>
            <person name="Kojima H."/>
            <person name="Ogura Y."/>
            <person name="Yamamoto N."/>
            <person name="Togashi T."/>
            <person name="Mori H."/>
            <person name="Watanabe T."/>
            <person name="Nemoto F."/>
            <person name="Kurokawa K."/>
            <person name="Hayashi T."/>
            <person name="Fukui M."/>
        </authorList>
    </citation>
    <scope>NUCLEOTIDE SEQUENCE [LARGE SCALE GENOMIC DNA]</scope>
</reference>
<dbReference type="PROSITE" id="PS00875">
    <property type="entry name" value="T2SP_D"/>
    <property type="match status" value="1"/>
</dbReference>
<dbReference type="InterPro" id="IPR021731">
    <property type="entry name" value="AMIN_dom"/>
</dbReference>